<sequence length="10" mass="1120">MRLTLLEMGG</sequence>
<evidence type="ECO:0000313" key="1">
    <source>
        <dbReference type="EMBL" id="MBX47528.1"/>
    </source>
</evidence>
<accession>A0A2P2NYD6</accession>
<protein>
    <submittedName>
        <fullName evidence="1">Uncharacterized protein</fullName>
    </submittedName>
</protein>
<proteinExistence type="predicted"/>
<organism evidence="1">
    <name type="scientific">Rhizophora mucronata</name>
    <name type="common">Asiatic mangrove</name>
    <dbReference type="NCBI Taxonomy" id="61149"/>
    <lineage>
        <taxon>Eukaryota</taxon>
        <taxon>Viridiplantae</taxon>
        <taxon>Streptophyta</taxon>
        <taxon>Embryophyta</taxon>
        <taxon>Tracheophyta</taxon>
        <taxon>Spermatophyta</taxon>
        <taxon>Magnoliopsida</taxon>
        <taxon>eudicotyledons</taxon>
        <taxon>Gunneridae</taxon>
        <taxon>Pentapetalae</taxon>
        <taxon>rosids</taxon>
        <taxon>fabids</taxon>
        <taxon>Malpighiales</taxon>
        <taxon>Rhizophoraceae</taxon>
        <taxon>Rhizophora</taxon>
    </lineage>
</organism>
<reference evidence="1" key="1">
    <citation type="submission" date="2018-02" db="EMBL/GenBank/DDBJ databases">
        <title>Rhizophora mucronata_Transcriptome.</title>
        <authorList>
            <person name="Meera S.P."/>
            <person name="Sreeshan A."/>
            <person name="Augustine A."/>
        </authorList>
    </citation>
    <scope>NUCLEOTIDE SEQUENCE</scope>
    <source>
        <tissue evidence="1">Leaf</tissue>
    </source>
</reference>
<name>A0A2P2NYD6_RHIMU</name>
<dbReference type="EMBL" id="GGEC01067044">
    <property type="protein sequence ID" value="MBX47528.1"/>
    <property type="molecule type" value="Transcribed_RNA"/>
</dbReference>